<comment type="caution">
    <text evidence="6">The sequence shown here is derived from an EMBL/GenBank/DDBJ whole genome shotgun (WGS) entry which is preliminary data.</text>
</comment>
<organism evidence="6 7">
    <name type="scientific">Streptomyces oceani</name>
    <dbReference type="NCBI Taxonomy" id="1075402"/>
    <lineage>
        <taxon>Bacteria</taxon>
        <taxon>Bacillati</taxon>
        <taxon>Actinomycetota</taxon>
        <taxon>Actinomycetes</taxon>
        <taxon>Kitasatosporales</taxon>
        <taxon>Streptomycetaceae</taxon>
        <taxon>Streptomyces</taxon>
    </lineage>
</organism>
<dbReference type="STRING" id="1075402.AN216_05400"/>
<dbReference type="PROSITE" id="PS51318">
    <property type="entry name" value="TAT"/>
    <property type="match status" value="1"/>
</dbReference>
<dbReference type="Gene3D" id="3.20.20.80">
    <property type="entry name" value="Glycosidases"/>
    <property type="match status" value="1"/>
</dbReference>
<dbReference type="EMBL" id="LJGU01000110">
    <property type="protein sequence ID" value="OEV04858.1"/>
    <property type="molecule type" value="Genomic_DNA"/>
</dbReference>
<protein>
    <submittedName>
        <fullName evidence="6">Alpha-N-acetylglucosaminidase</fullName>
    </submittedName>
</protein>
<dbReference type="GO" id="GO:0005975">
    <property type="term" value="P:carbohydrate metabolic process"/>
    <property type="evidence" value="ECO:0007669"/>
    <property type="project" value="UniProtKB-ARBA"/>
</dbReference>
<feature type="signal peptide" evidence="2">
    <location>
        <begin position="1"/>
        <end position="23"/>
    </location>
</feature>
<feature type="domain" description="Alpha-N-acetylglucosaminidase N-terminal" evidence="4">
    <location>
        <begin position="35"/>
        <end position="116"/>
    </location>
</feature>
<evidence type="ECO:0000259" key="5">
    <source>
        <dbReference type="Pfam" id="PF12972"/>
    </source>
</evidence>
<dbReference type="GO" id="GO:0016787">
    <property type="term" value="F:hydrolase activity"/>
    <property type="evidence" value="ECO:0007669"/>
    <property type="project" value="UniProtKB-KW"/>
</dbReference>
<dbReference type="InterPro" id="IPR024732">
    <property type="entry name" value="NAGLU_C"/>
</dbReference>
<evidence type="ECO:0000256" key="2">
    <source>
        <dbReference type="SAM" id="SignalP"/>
    </source>
</evidence>
<keyword evidence="1" id="KW-0378">Hydrolase</keyword>
<dbReference type="Gene3D" id="3.30.379.10">
    <property type="entry name" value="Chitobiase/beta-hexosaminidase domain 2-like"/>
    <property type="match status" value="1"/>
</dbReference>
<dbReference type="Pfam" id="PF05089">
    <property type="entry name" value="NAGLU"/>
    <property type="match status" value="1"/>
</dbReference>
<dbReference type="InterPro" id="IPR024240">
    <property type="entry name" value="NAGLU_N"/>
</dbReference>
<evidence type="ECO:0000313" key="7">
    <source>
        <dbReference type="Proteomes" id="UP000176101"/>
    </source>
</evidence>
<dbReference type="Pfam" id="PF12972">
    <property type="entry name" value="NAGLU_C"/>
    <property type="match status" value="1"/>
</dbReference>
<feature type="domain" description="Alpha-N-acetylglucosaminidase C-terminal" evidence="5">
    <location>
        <begin position="459"/>
        <end position="729"/>
    </location>
</feature>
<evidence type="ECO:0000259" key="3">
    <source>
        <dbReference type="Pfam" id="PF05089"/>
    </source>
</evidence>
<dbReference type="Gene3D" id="1.20.120.670">
    <property type="entry name" value="N-acetyl-b-d-glucoasminidase"/>
    <property type="match status" value="1"/>
</dbReference>
<gene>
    <name evidence="6" type="ORF">AN216_05400</name>
</gene>
<sequence>MPLSRRTLLGSLALTASGGAVVAASGVARAGGEGAAGRALARLLPRHTDQVTFRNVERRRGDPDFFRVHGDEGALLVEGTTPAVQLTGLHWYLRSTARASFSWTGAQNRLPGRLPAPAAPVERTANVRHRFVLNDTNEGYTGPHRTWDQWEHTLDVLALHGYNEVFLSLGADAVYHRVFQDFGYTDAEVRDWIPGPAHQPWWLLQNMSSFGGPVTRQLLDARAALARRVVDRAHALGMTPVLPGYFGTVPPGFADRNPGARTVPQGEWVGFRRPDWLDPRGEVFARVAARFYAVQHELLGTSDMYKMDLLHEGGQPGDVPVGEAARAVETALRTARPDAVWAMLGWQNNPRTDILDAVDRNRVFIVDGLSDRFPDVTDREADWGGTPYAFGSIWNFGGHTAMGANTPDWAELYEKWRTRSGSALDGIALMPEGADNNPAALALFSDLAWSDGRVDLAEWFAEWPAYRYGTGPSGRPDPRAVTAWDVLRRTAYGTTRSDSWSEPHDGLFGARPSLTAKSAASWSPERLRHDPEEFARALPALLAVAPALRSGSGYRYDLLDVTRQVLSHRSRQLLPRIRAAYGEKDQARFAELTDEWFRWMELLEKAVATDPGHLLGRWTAEARAWGATREERDRLAYDAESLLTVWGPRKAADEGGLRDYANREWSGLLSGLYALRWRTYFDELSAALAENREPEPVDWYALEEEWLRGHPPYATEPTGDIVRVARQVRDALGPRAPDPDRE</sequence>
<dbReference type="InterPro" id="IPR007781">
    <property type="entry name" value="NAGLU"/>
</dbReference>
<dbReference type="Proteomes" id="UP000176101">
    <property type="component" value="Unassembled WGS sequence"/>
</dbReference>
<evidence type="ECO:0000256" key="1">
    <source>
        <dbReference type="ARBA" id="ARBA00022801"/>
    </source>
</evidence>
<keyword evidence="2" id="KW-0732">Signal</keyword>
<evidence type="ECO:0000259" key="4">
    <source>
        <dbReference type="Pfam" id="PF12971"/>
    </source>
</evidence>
<dbReference type="RefSeq" id="WP_070195437.1">
    <property type="nucleotide sequence ID" value="NZ_LJGU01000110.1"/>
</dbReference>
<dbReference type="OrthoDB" id="179563at2"/>
<dbReference type="InterPro" id="IPR006311">
    <property type="entry name" value="TAT_signal"/>
</dbReference>
<reference evidence="6 7" key="1">
    <citation type="journal article" date="2016" name="Front. Microbiol.">
        <title>Comparative Genomics Analysis of Streptomyces Species Reveals Their Adaptation to the Marine Environment and Their Diversity at the Genomic Level.</title>
        <authorList>
            <person name="Tian X."/>
            <person name="Zhang Z."/>
            <person name="Yang T."/>
            <person name="Chen M."/>
            <person name="Li J."/>
            <person name="Chen F."/>
            <person name="Yang J."/>
            <person name="Li W."/>
            <person name="Zhang B."/>
            <person name="Zhang Z."/>
            <person name="Wu J."/>
            <person name="Zhang C."/>
            <person name="Long L."/>
            <person name="Xiao J."/>
        </authorList>
    </citation>
    <scope>NUCLEOTIDE SEQUENCE [LARGE SCALE GENOMIC DNA]</scope>
    <source>
        <strain evidence="6 7">SCSIO 02100</strain>
    </source>
</reference>
<accession>A0A1E7KLU6</accession>
<proteinExistence type="predicted"/>
<dbReference type="AlphaFoldDB" id="A0A1E7KLU6"/>
<evidence type="ECO:0000313" key="6">
    <source>
        <dbReference type="EMBL" id="OEV04858.1"/>
    </source>
</evidence>
<name>A0A1E7KLU6_9ACTN</name>
<keyword evidence="7" id="KW-1185">Reference proteome</keyword>
<dbReference type="PANTHER" id="PTHR12872">
    <property type="entry name" value="ALPHA-N-ACETYLGLUCOSAMINIDASE"/>
    <property type="match status" value="1"/>
</dbReference>
<dbReference type="PATRIC" id="fig|1075402.3.peg.3075"/>
<feature type="chain" id="PRO_5009196632" evidence="2">
    <location>
        <begin position="24"/>
        <end position="742"/>
    </location>
</feature>
<feature type="domain" description="Alpha-N-acetylglucosaminidase tim-barrel" evidence="3">
    <location>
        <begin position="130"/>
        <end position="450"/>
    </location>
</feature>
<dbReference type="Pfam" id="PF12971">
    <property type="entry name" value="NAGLU_N"/>
    <property type="match status" value="1"/>
</dbReference>
<dbReference type="PANTHER" id="PTHR12872:SF1">
    <property type="entry name" value="ALPHA-N-ACETYLGLUCOSAMINIDASE"/>
    <property type="match status" value="1"/>
</dbReference>
<dbReference type="InterPro" id="IPR024733">
    <property type="entry name" value="NAGLU_tim-barrel"/>
</dbReference>
<dbReference type="InterPro" id="IPR029018">
    <property type="entry name" value="Hex-like_dom2"/>
</dbReference>